<dbReference type="InterPro" id="IPR013766">
    <property type="entry name" value="Thioredoxin_domain"/>
</dbReference>
<evidence type="ECO:0000256" key="2">
    <source>
        <dbReference type="ARBA" id="ARBA00005791"/>
    </source>
</evidence>
<dbReference type="InterPro" id="IPR041205">
    <property type="entry name" value="ScsC_N"/>
</dbReference>
<dbReference type="AlphaFoldDB" id="V5SIX3"/>
<keyword evidence="9" id="KW-1185">Reference proteome</keyword>
<proteinExistence type="inferred from homology"/>
<dbReference type="HOGENOM" id="CLU_000288_47_4_5"/>
<dbReference type="InterPro" id="IPR036249">
    <property type="entry name" value="Thioredoxin-like_sf"/>
</dbReference>
<evidence type="ECO:0000259" key="7">
    <source>
        <dbReference type="PROSITE" id="PS51352"/>
    </source>
</evidence>
<dbReference type="PANTHER" id="PTHR13887">
    <property type="entry name" value="GLUTATHIONE S-TRANSFERASE KAPPA"/>
    <property type="match status" value="1"/>
</dbReference>
<evidence type="ECO:0000256" key="4">
    <source>
        <dbReference type="ARBA" id="ARBA00023002"/>
    </source>
</evidence>
<dbReference type="PROSITE" id="PS51352">
    <property type="entry name" value="THIOREDOXIN_2"/>
    <property type="match status" value="1"/>
</dbReference>
<dbReference type="InterPro" id="IPR017937">
    <property type="entry name" value="Thioredoxin_CS"/>
</dbReference>
<dbReference type="Gene3D" id="3.40.30.10">
    <property type="entry name" value="Glutaredoxin"/>
    <property type="match status" value="1"/>
</dbReference>
<dbReference type="PROSITE" id="PS00194">
    <property type="entry name" value="THIOREDOXIN_1"/>
    <property type="match status" value="1"/>
</dbReference>
<feature type="domain" description="Thioredoxin" evidence="7">
    <location>
        <begin position="40"/>
        <end position="235"/>
    </location>
</feature>
<sequence>MALVCASLLALDPAGLRSASAEPLPADRAGLDAYIRDYLMNNPEVVRDALLKLEQDEQIANTKRALIEHKDALYASGSPEIGNPDAKVTIVEFSDYNCPYCRATYPDLKSFLKDNPDTKVVLKNVASFGKDSEAVAHIVIAAAKQGNFEALHDALMTQKGQVTEERALDVAKGLGFDIDRIKKDAAATETAETLAATQNLANQLSVNVTPLYIVGHQGVAGAPDDLLAQLSAHAESVRKNGCEVC</sequence>
<dbReference type="GO" id="GO:0015036">
    <property type="term" value="F:disulfide oxidoreductase activity"/>
    <property type="evidence" value="ECO:0007669"/>
    <property type="project" value="UniProtKB-ARBA"/>
</dbReference>
<evidence type="ECO:0000256" key="6">
    <source>
        <dbReference type="ARBA" id="ARBA00023284"/>
    </source>
</evidence>
<organism evidence="8 9">
    <name type="scientific">Hyphomicrobium nitrativorans NL23</name>
    <dbReference type="NCBI Taxonomy" id="1029756"/>
    <lineage>
        <taxon>Bacteria</taxon>
        <taxon>Pseudomonadati</taxon>
        <taxon>Pseudomonadota</taxon>
        <taxon>Alphaproteobacteria</taxon>
        <taxon>Hyphomicrobiales</taxon>
        <taxon>Hyphomicrobiaceae</taxon>
        <taxon>Hyphomicrobium</taxon>
    </lineage>
</organism>
<dbReference type="PANTHER" id="PTHR13887:SF14">
    <property type="entry name" value="DISULFIDE BOND FORMATION PROTEIN D"/>
    <property type="match status" value="1"/>
</dbReference>
<evidence type="ECO:0000256" key="1">
    <source>
        <dbReference type="ARBA" id="ARBA00003565"/>
    </source>
</evidence>
<evidence type="ECO:0000256" key="3">
    <source>
        <dbReference type="ARBA" id="ARBA00022729"/>
    </source>
</evidence>
<name>V5SIX3_9HYPH</name>
<dbReference type="KEGG" id="hni:W911_03455"/>
<dbReference type="Pfam" id="PF13462">
    <property type="entry name" value="Thioredoxin_4"/>
    <property type="match status" value="1"/>
</dbReference>
<keyword evidence="5" id="KW-1015">Disulfide bond</keyword>
<keyword evidence="6" id="KW-0676">Redox-active center</keyword>
<keyword evidence="4" id="KW-0560">Oxidoreductase</keyword>
<comment type="similarity">
    <text evidence="2">Belongs to the thioredoxin family. DsbA subfamily.</text>
</comment>
<dbReference type="SUPFAM" id="SSF52833">
    <property type="entry name" value="Thioredoxin-like"/>
    <property type="match status" value="1"/>
</dbReference>
<dbReference type="PATRIC" id="fig|1029756.8.peg.721"/>
<protein>
    <recommendedName>
        <fullName evidence="7">Thioredoxin domain-containing protein</fullName>
    </recommendedName>
</protein>
<keyword evidence="3" id="KW-0732">Signal</keyword>
<evidence type="ECO:0000313" key="9">
    <source>
        <dbReference type="Proteomes" id="UP000018542"/>
    </source>
</evidence>
<reference evidence="8 9" key="1">
    <citation type="journal article" date="2014" name="Genome Announc.">
        <title>Complete Genome Sequence of Hyphomicrobium nitrativorans Strain NL23, a Denitrifying Bacterium Isolated from Biofilm of a Methanol-Fed Denitrification System Treating Seawater at the Montreal Biodome.</title>
        <authorList>
            <person name="Martineau C."/>
            <person name="Villeneuve C."/>
            <person name="Mauffrey F."/>
            <person name="Villemur R."/>
        </authorList>
    </citation>
    <scope>NUCLEOTIDE SEQUENCE [LARGE SCALE GENOMIC DNA]</scope>
    <source>
        <strain evidence="8">NL23</strain>
    </source>
</reference>
<evidence type="ECO:0000313" key="8">
    <source>
        <dbReference type="EMBL" id="AHB49884.1"/>
    </source>
</evidence>
<dbReference type="Pfam" id="PF18312">
    <property type="entry name" value="ScsC_N"/>
    <property type="match status" value="1"/>
</dbReference>
<dbReference type="STRING" id="1029756.W911_03455"/>
<dbReference type="InterPro" id="IPR012336">
    <property type="entry name" value="Thioredoxin-like_fold"/>
</dbReference>
<dbReference type="Proteomes" id="UP000018542">
    <property type="component" value="Chromosome"/>
</dbReference>
<gene>
    <name evidence="8" type="ORF">W911_03455</name>
</gene>
<comment type="function">
    <text evidence="1">May be required for disulfide bond formation in some proteins.</text>
</comment>
<evidence type="ECO:0000256" key="5">
    <source>
        <dbReference type="ARBA" id="ARBA00023157"/>
    </source>
</evidence>
<dbReference type="EMBL" id="CP006912">
    <property type="protein sequence ID" value="AHB49884.1"/>
    <property type="molecule type" value="Genomic_DNA"/>
</dbReference>
<accession>V5SIX3</accession>